<comment type="caution">
    <text evidence="1">The sequence shown here is derived from an EMBL/GenBank/DDBJ whole genome shotgun (WGS) entry which is preliminary data.</text>
</comment>
<gene>
    <name evidence="1" type="ORF">HNR50_000354</name>
</gene>
<dbReference type="AlphaFoldDB" id="A0A841R5R7"/>
<name>A0A841R5R7_9SPIO</name>
<evidence type="ECO:0008006" key="3">
    <source>
        <dbReference type="Google" id="ProtNLM"/>
    </source>
</evidence>
<dbReference type="RefSeq" id="WP_184742827.1">
    <property type="nucleotide sequence ID" value="NZ_JACHGJ010000001.1"/>
</dbReference>
<evidence type="ECO:0000313" key="1">
    <source>
        <dbReference type="EMBL" id="MBB6478721.1"/>
    </source>
</evidence>
<organism evidence="1 2">
    <name type="scientific">Spirochaeta isovalerica</name>
    <dbReference type="NCBI Taxonomy" id="150"/>
    <lineage>
        <taxon>Bacteria</taxon>
        <taxon>Pseudomonadati</taxon>
        <taxon>Spirochaetota</taxon>
        <taxon>Spirochaetia</taxon>
        <taxon>Spirochaetales</taxon>
        <taxon>Spirochaetaceae</taxon>
        <taxon>Spirochaeta</taxon>
    </lineage>
</organism>
<keyword evidence="2" id="KW-1185">Reference proteome</keyword>
<evidence type="ECO:0000313" key="2">
    <source>
        <dbReference type="Proteomes" id="UP000587760"/>
    </source>
</evidence>
<accession>A0A841R5R7</accession>
<reference evidence="1 2" key="1">
    <citation type="submission" date="2020-08" db="EMBL/GenBank/DDBJ databases">
        <title>Genomic Encyclopedia of Type Strains, Phase IV (KMG-IV): sequencing the most valuable type-strain genomes for metagenomic binning, comparative biology and taxonomic classification.</title>
        <authorList>
            <person name="Goeker M."/>
        </authorList>
    </citation>
    <scope>NUCLEOTIDE SEQUENCE [LARGE SCALE GENOMIC DNA]</scope>
    <source>
        <strain evidence="1 2">DSM 2461</strain>
    </source>
</reference>
<sequence length="111" mass="12528">MSQNNLLIVDLENLETDGLREKFNTIKSWIRPGNGKAKMLINCNKLKLTNSLIDFFIEFYSEREDDIAAIAISGVGSGVRRVILDSTGIPFFYAEDKEEGIELLNDLDEDV</sequence>
<dbReference type="Proteomes" id="UP000587760">
    <property type="component" value="Unassembled WGS sequence"/>
</dbReference>
<proteinExistence type="predicted"/>
<protein>
    <recommendedName>
        <fullName evidence="3">NYN domain-containing protein</fullName>
    </recommendedName>
</protein>
<dbReference type="EMBL" id="JACHGJ010000001">
    <property type="protein sequence ID" value="MBB6478721.1"/>
    <property type="molecule type" value="Genomic_DNA"/>
</dbReference>